<dbReference type="EMBL" id="QRHE01000008">
    <property type="protein sequence ID" value="RHF51153.1"/>
    <property type="molecule type" value="Genomic_DNA"/>
</dbReference>
<evidence type="ECO:0000313" key="1">
    <source>
        <dbReference type="EMBL" id="RHF51153.1"/>
    </source>
</evidence>
<accession>A0A414NVY7</accession>
<protein>
    <submittedName>
        <fullName evidence="1">Uncharacterized protein</fullName>
    </submittedName>
</protein>
<organism evidence="1 2">
    <name type="scientific">Mitsuokella multacida</name>
    <dbReference type="NCBI Taxonomy" id="52226"/>
    <lineage>
        <taxon>Bacteria</taxon>
        <taxon>Bacillati</taxon>
        <taxon>Bacillota</taxon>
        <taxon>Negativicutes</taxon>
        <taxon>Selenomonadales</taxon>
        <taxon>Selenomonadaceae</taxon>
        <taxon>Mitsuokella</taxon>
    </lineage>
</organism>
<comment type="caution">
    <text evidence="1">The sequence shown here is derived from an EMBL/GenBank/DDBJ whole genome shotgun (WGS) entry which is preliminary data.</text>
</comment>
<reference evidence="1 2" key="1">
    <citation type="submission" date="2018-08" db="EMBL/GenBank/DDBJ databases">
        <title>A genome reference for cultivated species of the human gut microbiota.</title>
        <authorList>
            <person name="Zou Y."/>
            <person name="Xue W."/>
            <person name="Luo G."/>
        </authorList>
    </citation>
    <scope>NUCLEOTIDE SEQUENCE [LARGE SCALE GENOMIC DNA]</scope>
    <source>
        <strain evidence="1 2">AM25-21AC</strain>
    </source>
</reference>
<sequence>MIMMTTKNILVGIGAAILLVLPTFVNIASAGTEASVSEQQVLTDPYAGNCSYADDTLAPDYMLEVRGVDR</sequence>
<proteinExistence type="predicted"/>
<gene>
    <name evidence="1" type="ORF">DW674_08680</name>
</gene>
<dbReference type="AlphaFoldDB" id="A0A414NVY7"/>
<evidence type="ECO:0000313" key="2">
    <source>
        <dbReference type="Proteomes" id="UP000283442"/>
    </source>
</evidence>
<name>A0A414NVY7_9FIRM</name>
<dbReference type="Proteomes" id="UP000283442">
    <property type="component" value="Unassembled WGS sequence"/>
</dbReference>